<name>A0A542DZG2_9MICO</name>
<dbReference type="GO" id="GO:0009231">
    <property type="term" value="P:riboflavin biosynthetic process"/>
    <property type="evidence" value="ECO:0007669"/>
    <property type="project" value="InterPro"/>
</dbReference>
<proteinExistence type="predicted"/>
<dbReference type="InterPro" id="IPR002734">
    <property type="entry name" value="RibDG_C"/>
</dbReference>
<organism evidence="5 6">
    <name type="scientific">Lapillicoccus jejuensis</name>
    <dbReference type="NCBI Taxonomy" id="402171"/>
    <lineage>
        <taxon>Bacteria</taxon>
        <taxon>Bacillati</taxon>
        <taxon>Actinomycetota</taxon>
        <taxon>Actinomycetes</taxon>
        <taxon>Micrococcales</taxon>
        <taxon>Intrasporangiaceae</taxon>
        <taxon>Lapillicoccus</taxon>
    </lineage>
</organism>
<evidence type="ECO:0000259" key="4">
    <source>
        <dbReference type="Pfam" id="PF01872"/>
    </source>
</evidence>
<dbReference type="RefSeq" id="WP_141847996.1">
    <property type="nucleotide sequence ID" value="NZ_BAAAPR010000004.1"/>
</dbReference>
<dbReference type="PANTHER" id="PTHR38011">
    <property type="entry name" value="DIHYDROFOLATE REDUCTASE FAMILY PROTEIN (AFU_ORTHOLOGUE AFUA_8G06820)"/>
    <property type="match status" value="1"/>
</dbReference>
<evidence type="ECO:0000256" key="2">
    <source>
        <dbReference type="ARBA" id="ARBA00022857"/>
    </source>
</evidence>
<dbReference type="EMBL" id="VFMN01000001">
    <property type="protein sequence ID" value="TQJ08480.1"/>
    <property type="molecule type" value="Genomic_DNA"/>
</dbReference>
<dbReference type="GO" id="GO:0008703">
    <property type="term" value="F:5-amino-6-(5-phosphoribosylamino)uracil reductase activity"/>
    <property type="evidence" value="ECO:0007669"/>
    <property type="project" value="InterPro"/>
</dbReference>
<dbReference type="Pfam" id="PF01872">
    <property type="entry name" value="RibD_C"/>
    <property type="match status" value="1"/>
</dbReference>
<dbReference type="Proteomes" id="UP000317893">
    <property type="component" value="Unassembled WGS sequence"/>
</dbReference>
<evidence type="ECO:0000256" key="3">
    <source>
        <dbReference type="ARBA" id="ARBA00023002"/>
    </source>
</evidence>
<accession>A0A542DZG2</accession>
<dbReference type="OrthoDB" id="9800865at2"/>
<evidence type="ECO:0000256" key="1">
    <source>
        <dbReference type="ARBA" id="ARBA00005104"/>
    </source>
</evidence>
<feature type="domain" description="Bacterial bifunctional deaminase-reductase C-terminal" evidence="4">
    <location>
        <begin position="5"/>
        <end position="218"/>
    </location>
</feature>
<evidence type="ECO:0000313" key="6">
    <source>
        <dbReference type="Proteomes" id="UP000317893"/>
    </source>
</evidence>
<dbReference type="InterPro" id="IPR050765">
    <property type="entry name" value="Riboflavin_Biosynth_HTPR"/>
</dbReference>
<gene>
    <name evidence="5" type="ORF">FB458_1570</name>
</gene>
<keyword evidence="3" id="KW-0560">Oxidoreductase</keyword>
<dbReference type="PANTHER" id="PTHR38011:SF7">
    <property type="entry name" value="2,5-DIAMINO-6-RIBOSYLAMINO-4(3H)-PYRIMIDINONE 5'-PHOSPHATE REDUCTASE"/>
    <property type="match status" value="1"/>
</dbReference>
<evidence type="ECO:0000313" key="5">
    <source>
        <dbReference type="EMBL" id="TQJ08480.1"/>
    </source>
</evidence>
<comment type="pathway">
    <text evidence="1">Cofactor biosynthesis; riboflavin biosynthesis.</text>
</comment>
<dbReference type="Gene3D" id="3.40.430.10">
    <property type="entry name" value="Dihydrofolate Reductase, subunit A"/>
    <property type="match status" value="1"/>
</dbReference>
<comment type="caution">
    <text evidence="5">The sequence shown here is derived from an EMBL/GenBank/DDBJ whole genome shotgun (WGS) entry which is preliminary data.</text>
</comment>
<keyword evidence="6" id="KW-1185">Reference proteome</keyword>
<dbReference type="SUPFAM" id="SSF53597">
    <property type="entry name" value="Dihydrofolate reductase-like"/>
    <property type="match status" value="1"/>
</dbReference>
<keyword evidence="2" id="KW-0521">NADP</keyword>
<dbReference type="AlphaFoldDB" id="A0A542DZG2"/>
<dbReference type="InterPro" id="IPR024072">
    <property type="entry name" value="DHFR-like_dom_sf"/>
</dbReference>
<sequence>MPDRPYTVLSWAASLDGCLDDTSGRRLVLSSPEDLDRVDAVRAACDAVLVGAGTVRADDPRLQVREPRRRAARTASGRPATPHRVTVTRHADLSPTAALFAPGEGGASVYCPLAVARETRTRLAGRARVVAAGRHPSMDWVLADLAEQGVRRLLVEGGQQVHTQLLAGSLADELHVVVAPFFVAEPGAHRVVADGRLPWHRDRRADLREVRRLGDVVLLRYALSDRFDLDGPGGADR</sequence>
<protein>
    <submittedName>
        <fullName evidence="5">5-amino-6-(5-phosphoribosylamino)uracil reductase</fullName>
    </submittedName>
</protein>
<reference evidence="5 6" key="1">
    <citation type="submission" date="2019-06" db="EMBL/GenBank/DDBJ databases">
        <title>Sequencing the genomes of 1000 actinobacteria strains.</title>
        <authorList>
            <person name="Klenk H.-P."/>
        </authorList>
    </citation>
    <scope>NUCLEOTIDE SEQUENCE [LARGE SCALE GENOMIC DNA]</scope>
    <source>
        <strain evidence="5 6">DSM 18607</strain>
    </source>
</reference>